<dbReference type="GO" id="GO:0008270">
    <property type="term" value="F:zinc ion binding"/>
    <property type="evidence" value="ECO:0007669"/>
    <property type="project" value="UniProtKB-KW"/>
</dbReference>
<evidence type="ECO:0000259" key="3">
    <source>
        <dbReference type="PROSITE" id="PS50103"/>
    </source>
</evidence>
<keyword evidence="1" id="KW-0862">Zinc</keyword>
<evidence type="ECO:0000313" key="4">
    <source>
        <dbReference type="EMBL" id="KAL1527677.1"/>
    </source>
</evidence>
<comment type="caution">
    <text evidence="4">The sequence shown here is derived from an EMBL/GenBank/DDBJ whole genome shotgun (WGS) entry which is preliminary data.</text>
</comment>
<accession>A0AB34K2S4</accession>
<sequence>MILPQGDFPEASHHEKIVLSHAYEIARRLLAHVELLAAADERETLGDQIARSRTQLDLASSQAGPDARKARTVSPYASLTSPACCRSPLLLLHPLAPSFHSTPHLSAQLSPRPHWQLGILLAHTAKFKNARCFFFPDCPFKDACRFMHGAEDRRRNPLLYNYRPAPCTQDGACRKANACEFAHGALEGRNHPLTMLRALHTEALPPVARLVGIKRVDEEGRVIEVAGTGNRAQQLLVRLTSPPASWRCVESECDECDERSEEGKDAEEEKQEEGAGEDAEELIDSVASHVCEIVGKGRVCLSVSACGADSRRHLPHVTLFSPRWWQDLPKEWLDLTDSARAMPLIRQRTQAFGFRKTSELLKHQRIAACVRTYVDSDNNQMRMHSHTAFLAVCSPQYMERHLDKARQCPTCQASDTTRLRSLLLAASSGVSRGRVSPLPTCHHRERARREAADLFSVRQACSRLWNKELIDRPAARSLSFADSLIDTITLLPPAPWGERVEHAFPAPWEPYEGLQQTRRPHPCAVSESTAASAYMLTAAPAFSLFSKEYF</sequence>
<dbReference type="Proteomes" id="UP001515480">
    <property type="component" value="Unassembled WGS sequence"/>
</dbReference>
<organism evidence="4 5">
    <name type="scientific">Prymnesium parvum</name>
    <name type="common">Toxic golden alga</name>
    <dbReference type="NCBI Taxonomy" id="97485"/>
    <lineage>
        <taxon>Eukaryota</taxon>
        <taxon>Haptista</taxon>
        <taxon>Haptophyta</taxon>
        <taxon>Prymnesiophyceae</taxon>
        <taxon>Prymnesiales</taxon>
        <taxon>Prymnesiaceae</taxon>
        <taxon>Prymnesium</taxon>
    </lineage>
</organism>
<protein>
    <recommendedName>
        <fullName evidence="3">C3H1-type domain-containing protein</fullName>
    </recommendedName>
</protein>
<keyword evidence="1" id="KW-0863">Zinc-finger</keyword>
<proteinExistence type="predicted"/>
<feature type="domain" description="C3H1-type" evidence="3">
    <location>
        <begin position="126"/>
        <end position="151"/>
    </location>
</feature>
<reference evidence="4 5" key="1">
    <citation type="journal article" date="2024" name="Science">
        <title>Giant polyketide synthase enzymes in the biosynthesis of giant marine polyether toxins.</title>
        <authorList>
            <person name="Fallon T.R."/>
            <person name="Shende V.V."/>
            <person name="Wierzbicki I.H."/>
            <person name="Pendleton A.L."/>
            <person name="Watervoot N.F."/>
            <person name="Auber R.P."/>
            <person name="Gonzalez D.J."/>
            <person name="Wisecaver J.H."/>
            <person name="Moore B.S."/>
        </authorList>
    </citation>
    <scope>NUCLEOTIDE SEQUENCE [LARGE SCALE GENOMIC DNA]</scope>
    <source>
        <strain evidence="4 5">12B1</strain>
    </source>
</reference>
<dbReference type="InterPro" id="IPR000571">
    <property type="entry name" value="Znf_CCCH"/>
</dbReference>
<dbReference type="EMBL" id="JBGBPQ010000002">
    <property type="protein sequence ID" value="KAL1527677.1"/>
    <property type="molecule type" value="Genomic_DNA"/>
</dbReference>
<name>A0AB34K2S4_PRYPA</name>
<feature type="zinc finger region" description="C3H1-type" evidence="1">
    <location>
        <begin position="126"/>
        <end position="151"/>
    </location>
</feature>
<gene>
    <name evidence="4" type="ORF">AB1Y20_009063</name>
</gene>
<evidence type="ECO:0000313" key="5">
    <source>
        <dbReference type="Proteomes" id="UP001515480"/>
    </source>
</evidence>
<keyword evidence="1" id="KW-0479">Metal-binding</keyword>
<evidence type="ECO:0000256" key="1">
    <source>
        <dbReference type="PROSITE-ProRule" id="PRU00723"/>
    </source>
</evidence>
<dbReference type="PROSITE" id="PS50103">
    <property type="entry name" value="ZF_C3H1"/>
    <property type="match status" value="1"/>
</dbReference>
<keyword evidence="5" id="KW-1185">Reference proteome</keyword>
<evidence type="ECO:0000256" key="2">
    <source>
        <dbReference type="SAM" id="MobiDB-lite"/>
    </source>
</evidence>
<dbReference type="SMART" id="SM00356">
    <property type="entry name" value="ZnF_C3H1"/>
    <property type="match status" value="2"/>
</dbReference>
<dbReference type="AlphaFoldDB" id="A0AB34K2S4"/>
<feature type="region of interest" description="Disordered" evidence="2">
    <location>
        <begin position="259"/>
        <end position="279"/>
    </location>
</feature>